<evidence type="ECO:0000313" key="2">
    <source>
        <dbReference type="Proteomes" id="UP000823854"/>
    </source>
</evidence>
<comment type="caution">
    <text evidence="1">The sequence shown here is derived from an EMBL/GenBank/DDBJ whole genome shotgun (WGS) entry which is preliminary data.</text>
</comment>
<dbReference type="EMBL" id="DWWC01000112">
    <property type="protein sequence ID" value="HJC69217.1"/>
    <property type="molecule type" value="Genomic_DNA"/>
</dbReference>
<name>A0A9D2PXT1_9MICO</name>
<sequence>MAVSFYGADTAQLMDMGQRMRVSMMTLQDIQRQIVQSVTTVEWTGPDAETFRGDASSRVTAPISTAIEDLGRRAEELGEHAREQDDASDPRGTWEKINDFLHVPAQVTRFARNLQKLIQDPKKMMDMFRRFPELRQTFKDLKNLDEVFPALSALERRTIRAEWADELLGKGWEKLGNAIPQKISSLLGVNIPGKEWAGKMLSHMDEITDATKPWVKLGSKTFGKVLPGLDIGLGVRQMMDPDSTGYDKFSGGLSTVGGVLTLAAPLAGPAAPIVAGVGIGLGVVSAGMDLGKMAYENIPAVQNTVDSAVGAVKDVGSAIGEGLGKIGDGFASVFG</sequence>
<dbReference type="Proteomes" id="UP000823854">
    <property type="component" value="Unassembled WGS sequence"/>
</dbReference>
<organism evidence="1 2">
    <name type="scientific">Candidatus Brachybacterium intestinipullorum</name>
    <dbReference type="NCBI Taxonomy" id="2838512"/>
    <lineage>
        <taxon>Bacteria</taxon>
        <taxon>Bacillati</taxon>
        <taxon>Actinomycetota</taxon>
        <taxon>Actinomycetes</taxon>
        <taxon>Micrococcales</taxon>
        <taxon>Dermabacteraceae</taxon>
        <taxon>Brachybacterium</taxon>
    </lineage>
</organism>
<proteinExistence type="predicted"/>
<reference evidence="1" key="2">
    <citation type="submission" date="2021-04" db="EMBL/GenBank/DDBJ databases">
        <authorList>
            <person name="Gilroy R."/>
        </authorList>
    </citation>
    <scope>NUCLEOTIDE SEQUENCE</scope>
    <source>
        <strain evidence="1">CHK130-7132</strain>
    </source>
</reference>
<accession>A0A9D2PXT1</accession>
<reference evidence="1" key="1">
    <citation type="journal article" date="2021" name="PeerJ">
        <title>Extensive microbial diversity within the chicken gut microbiome revealed by metagenomics and culture.</title>
        <authorList>
            <person name="Gilroy R."/>
            <person name="Ravi A."/>
            <person name="Getino M."/>
            <person name="Pursley I."/>
            <person name="Horton D.L."/>
            <person name="Alikhan N.F."/>
            <person name="Baker D."/>
            <person name="Gharbi K."/>
            <person name="Hall N."/>
            <person name="Watson M."/>
            <person name="Adriaenssens E.M."/>
            <person name="Foster-Nyarko E."/>
            <person name="Jarju S."/>
            <person name="Secka A."/>
            <person name="Antonio M."/>
            <person name="Oren A."/>
            <person name="Chaudhuri R.R."/>
            <person name="La Ragione R."/>
            <person name="Hildebrand F."/>
            <person name="Pallen M.J."/>
        </authorList>
    </citation>
    <scope>NUCLEOTIDE SEQUENCE</scope>
    <source>
        <strain evidence="1">CHK130-7132</strain>
    </source>
</reference>
<dbReference type="AlphaFoldDB" id="A0A9D2PXT1"/>
<evidence type="ECO:0000313" key="1">
    <source>
        <dbReference type="EMBL" id="HJC69217.1"/>
    </source>
</evidence>
<gene>
    <name evidence="1" type="ORF">H9932_06020</name>
</gene>
<evidence type="ECO:0008006" key="3">
    <source>
        <dbReference type="Google" id="ProtNLM"/>
    </source>
</evidence>
<protein>
    <recommendedName>
        <fullName evidence="3">WXG100 family type VII secretion target</fullName>
    </recommendedName>
</protein>